<organism evidence="1 2">
    <name type="scientific">Trifolium pratense</name>
    <name type="common">Red clover</name>
    <dbReference type="NCBI Taxonomy" id="57577"/>
    <lineage>
        <taxon>Eukaryota</taxon>
        <taxon>Viridiplantae</taxon>
        <taxon>Streptophyta</taxon>
        <taxon>Embryophyta</taxon>
        <taxon>Tracheophyta</taxon>
        <taxon>Spermatophyta</taxon>
        <taxon>Magnoliopsida</taxon>
        <taxon>eudicotyledons</taxon>
        <taxon>Gunneridae</taxon>
        <taxon>Pentapetalae</taxon>
        <taxon>rosids</taxon>
        <taxon>fabids</taxon>
        <taxon>Fabales</taxon>
        <taxon>Fabaceae</taxon>
        <taxon>Papilionoideae</taxon>
        <taxon>50 kb inversion clade</taxon>
        <taxon>NPAAA clade</taxon>
        <taxon>Hologalegina</taxon>
        <taxon>IRL clade</taxon>
        <taxon>Trifolieae</taxon>
        <taxon>Trifolium</taxon>
    </lineage>
</organism>
<keyword evidence="2" id="KW-1185">Reference proteome</keyword>
<comment type="caution">
    <text evidence="1">The sequence shown here is derived from an EMBL/GenBank/DDBJ whole genome shotgun (WGS) entry which is preliminary data.</text>
</comment>
<accession>A0ACB0KCN9</accession>
<reference evidence="1" key="1">
    <citation type="submission" date="2023-10" db="EMBL/GenBank/DDBJ databases">
        <authorList>
            <person name="Rodriguez Cubillos JULIANA M."/>
            <person name="De Vega J."/>
        </authorList>
    </citation>
    <scope>NUCLEOTIDE SEQUENCE</scope>
</reference>
<dbReference type="EMBL" id="CASHSV030000206">
    <property type="protein sequence ID" value="CAJ2655057.1"/>
    <property type="molecule type" value="Genomic_DNA"/>
</dbReference>
<name>A0ACB0KCN9_TRIPR</name>
<sequence length="1070" mass="119101">MIPAKRITRNVSSSSSNDNLKKLKTKRTRSNHSPSTSRTSVSNQQKSVRLVPNMIMSRAGNLWGAKKRRTLVSKRSIFEAKDCNENSNSTNRSTRGDSNMVGGKVDERLKGNSIDCNAVSKECILPSEDANVKAEYTSTTHDETSGILERSQSDCYREETSQKCVRNDKSENLTHKRKSTVVDQGSDVTATLVDGNYCNLIERPCSNVVETSRSSKRIRRSSNVDQPTSISTDEKSFARNMEDSGRPQGNIAEAKKIRNQQKSLHLSLKPQIAKLCEILLLPDNVKSMVRKILKYIMNNHRICAEPVTILQAFQLSLCLTAASLLEQKLDIEASLILAKRHLNFACKKHAVDQINTMLWDLREKFLLLKENSNVTGSPKAYESSSRLTHVESTETYVSRNIDESQKRKNQWRKLLQMQLESKNNLKKDIETKESDFAKRYKIELGAYKKYYVMTKQKLKDYKAEYYKRLAELKKQHEVRLQAFETKKLEARQKFRESWTLDEVLETSRECTISSELSREEAVRLPNTVKSTDYQENATLNSLSTDQKSDAGLDRVVSSRPCISSSGEEAECQLIDNVVVNESTTSDHQEVVHKTMTENTSSPVTSVSRPVNLIEPQEQVHLKPLSSVESPPSPIIDLPSNQSNHVSMVTEPIEQMQKLHSSNRNFSSENALSSKICVASTAFQNQASEKPASNLEVGSRKHQLVPPISNMVIDSHVSSVVRAQDTRNLSTQKVINNHPIQTAVQFRNQLETTVREHDEQNVKTRELMELQLKYNFEMEMKKIQAKYEEECEKTAYLKMMLANAKSNPQFPGASRMLHLQDAGSNQMLHQLPRQQNATYHSLDSSPSSRGHVAATLQQNSYASSGSHTMALSPALQATYNTSEIFRDFSARQPIFSASGNLQAGGEASHLPPYGPSAFIPASCVSLHGMPSHPATPSCINSISSASRNLQPGVEIRTPAQNLYVSSTFIPSSCVSAVPHGIPSHPTKPSCIDSNSLLSGNLQAGAEICIPALHNQSYIVGVPYGMPSLPAVPSNSPASYFSSSLSQRLAKPMPPPTAIPKVGTHGVHCKRI</sequence>
<proteinExistence type="predicted"/>
<evidence type="ECO:0000313" key="2">
    <source>
        <dbReference type="Proteomes" id="UP001177021"/>
    </source>
</evidence>
<dbReference type="Proteomes" id="UP001177021">
    <property type="component" value="Unassembled WGS sequence"/>
</dbReference>
<protein>
    <submittedName>
        <fullName evidence="1">Uncharacterized protein</fullName>
    </submittedName>
</protein>
<evidence type="ECO:0000313" key="1">
    <source>
        <dbReference type="EMBL" id="CAJ2655057.1"/>
    </source>
</evidence>
<gene>
    <name evidence="1" type="ORF">MILVUS5_LOCUS22071</name>
</gene>